<organism evidence="1 2">
    <name type="scientific">Limosa lapponica baueri</name>
    <dbReference type="NCBI Taxonomy" id="1758121"/>
    <lineage>
        <taxon>Eukaryota</taxon>
        <taxon>Metazoa</taxon>
        <taxon>Chordata</taxon>
        <taxon>Craniata</taxon>
        <taxon>Vertebrata</taxon>
        <taxon>Euteleostomi</taxon>
        <taxon>Archelosauria</taxon>
        <taxon>Archosauria</taxon>
        <taxon>Dinosauria</taxon>
        <taxon>Saurischia</taxon>
        <taxon>Theropoda</taxon>
        <taxon>Coelurosauria</taxon>
        <taxon>Aves</taxon>
        <taxon>Neognathae</taxon>
        <taxon>Neoaves</taxon>
        <taxon>Charadriiformes</taxon>
        <taxon>Scolopacidae</taxon>
        <taxon>Limosa</taxon>
    </lineage>
</organism>
<dbReference type="Proteomes" id="UP000233556">
    <property type="component" value="Unassembled WGS sequence"/>
</dbReference>
<dbReference type="AlphaFoldDB" id="A0A2I0U3S7"/>
<dbReference type="EMBL" id="KZ506234">
    <property type="protein sequence ID" value="PKU40623.1"/>
    <property type="molecule type" value="Genomic_DNA"/>
</dbReference>
<sequence length="160" mass="17816">MDMPYSLCQQSPDTSNTGGPGWYPLAWVFVVYAISPYREEVVWMERAKEAGMLEAARGMRGEQIKFGGEKPVPSNRRCYCLAEKTNLIMKYQVPISRLFPSVSGDLCTLLHDFLAVTCFDRGLSLTGEESMERSALTLPASATDLQALAPLLSFSKELQH</sequence>
<evidence type="ECO:0000313" key="1">
    <source>
        <dbReference type="EMBL" id="PKU40623.1"/>
    </source>
</evidence>
<reference evidence="2" key="2">
    <citation type="submission" date="2017-12" db="EMBL/GenBank/DDBJ databases">
        <title>Genome sequence of the Bar-tailed Godwit (Limosa lapponica baueri).</title>
        <authorList>
            <person name="Lima N.C.B."/>
            <person name="Parody-Merino A.M."/>
            <person name="Battley P.F."/>
            <person name="Fidler A.E."/>
            <person name="Prosdocimi F."/>
        </authorList>
    </citation>
    <scope>NUCLEOTIDE SEQUENCE [LARGE SCALE GENOMIC DNA]</scope>
</reference>
<keyword evidence="2" id="KW-1185">Reference proteome</keyword>
<reference evidence="2" key="1">
    <citation type="submission" date="2017-11" db="EMBL/GenBank/DDBJ databases">
        <authorList>
            <person name="Lima N.C."/>
            <person name="Parody-Merino A.M."/>
            <person name="Battley P.F."/>
            <person name="Fidler A.E."/>
            <person name="Prosdocimi F."/>
        </authorList>
    </citation>
    <scope>NUCLEOTIDE SEQUENCE [LARGE SCALE GENOMIC DNA]</scope>
</reference>
<evidence type="ECO:0000313" key="2">
    <source>
        <dbReference type="Proteomes" id="UP000233556"/>
    </source>
</evidence>
<accession>A0A2I0U3S7</accession>
<proteinExistence type="predicted"/>
<gene>
    <name evidence="1" type="ORF">llap_9069</name>
</gene>
<protein>
    <submittedName>
        <fullName evidence="1">Uncharacterized protein</fullName>
    </submittedName>
</protein>
<name>A0A2I0U3S7_LIMLA</name>